<organism evidence="1 2">
    <name type="scientific">Panicum virgatum</name>
    <name type="common">Blackwell switchgrass</name>
    <dbReference type="NCBI Taxonomy" id="38727"/>
    <lineage>
        <taxon>Eukaryota</taxon>
        <taxon>Viridiplantae</taxon>
        <taxon>Streptophyta</taxon>
        <taxon>Embryophyta</taxon>
        <taxon>Tracheophyta</taxon>
        <taxon>Spermatophyta</taxon>
        <taxon>Magnoliopsida</taxon>
        <taxon>Liliopsida</taxon>
        <taxon>Poales</taxon>
        <taxon>Poaceae</taxon>
        <taxon>PACMAD clade</taxon>
        <taxon>Panicoideae</taxon>
        <taxon>Panicodae</taxon>
        <taxon>Paniceae</taxon>
        <taxon>Panicinae</taxon>
        <taxon>Panicum</taxon>
        <taxon>Panicum sect. Hiantes</taxon>
    </lineage>
</organism>
<dbReference type="AlphaFoldDB" id="A0A8T0TYT0"/>
<evidence type="ECO:0000313" key="2">
    <source>
        <dbReference type="Proteomes" id="UP000823388"/>
    </source>
</evidence>
<gene>
    <name evidence="1" type="ORF">PVAP13_4KG365301</name>
</gene>
<comment type="caution">
    <text evidence="1">The sequence shown here is derived from an EMBL/GenBank/DDBJ whole genome shotgun (WGS) entry which is preliminary data.</text>
</comment>
<name>A0A8T0TYT0_PANVG</name>
<reference evidence="1" key="1">
    <citation type="submission" date="2020-05" db="EMBL/GenBank/DDBJ databases">
        <title>WGS assembly of Panicum virgatum.</title>
        <authorList>
            <person name="Lovell J.T."/>
            <person name="Jenkins J."/>
            <person name="Shu S."/>
            <person name="Juenger T.E."/>
            <person name="Schmutz J."/>
        </authorList>
    </citation>
    <scope>NUCLEOTIDE SEQUENCE</scope>
    <source>
        <strain evidence="1">AP13</strain>
    </source>
</reference>
<proteinExistence type="predicted"/>
<keyword evidence="2" id="KW-1185">Reference proteome</keyword>
<sequence length="132" mass="14337">MKNTNITSGNPLANEVEVDLNVLGALMLDGVGGHVHGADVVTIDQDGSTERSVKFLEKLAQPRSLCNSIGNNAILGFCTGARNSLLPLKRPGDQIVTEEHSKARGRLARVRTTSPISIRVDNQLSRRRRPEK</sequence>
<dbReference type="Proteomes" id="UP000823388">
    <property type="component" value="Chromosome 4K"/>
</dbReference>
<protein>
    <submittedName>
        <fullName evidence="1">Uncharacterized protein</fullName>
    </submittedName>
</protein>
<dbReference type="EMBL" id="CM029043">
    <property type="protein sequence ID" value="KAG2614465.1"/>
    <property type="molecule type" value="Genomic_DNA"/>
</dbReference>
<accession>A0A8T0TYT0</accession>
<evidence type="ECO:0000313" key="1">
    <source>
        <dbReference type="EMBL" id="KAG2614465.1"/>
    </source>
</evidence>